<evidence type="ECO:0000256" key="1">
    <source>
        <dbReference type="SAM" id="MobiDB-lite"/>
    </source>
</evidence>
<organism evidence="3">
    <name type="scientific">viral metagenome</name>
    <dbReference type="NCBI Taxonomy" id="1070528"/>
    <lineage>
        <taxon>unclassified sequences</taxon>
        <taxon>metagenomes</taxon>
        <taxon>organismal metagenomes</taxon>
    </lineage>
</organism>
<sequence>MKLSQIELVSVGLIILYVAFFSHPPPSHIKDFLSSPVGHAVFLAAILYVTVYKSLIVGVFLGIAYVMTAASTIEYLDPKEQKPKDKEQPKSAGVPPATSSLKDILGKLQKGDSVAHKAVAGKSDTAPPPATATPKPAAPKTQGTLTPVH</sequence>
<proteinExistence type="predicted"/>
<reference evidence="3" key="1">
    <citation type="journal article" date="2020" name="Nature">
        <title>Giant virus diversity and host interactions through global metagenomics.</title>
        <authorList>
            <person name="Schulz F."/>
            <person name="Roux S."/>
            <person name="Paez-Espino D."/>
            <person name="Jungbluth S."/>
            <person name="Walsh D.A."/>
            <person name="Denef V.J."/>
            <person name="McMahon K.D."/>
            <person name="Konstantinidis K.T."/>
            <person name="Eloe-Fadrosh E.A."/>
            <person name="Kyrpides N.C."/>
            <person name="Woyke T."/>
        </authorList>
    </citation>
    <scope>NUCLEOTIDE SEQUENCE</scope>
    <source>
        <strain evidence="3">GVMAG-M-3300020728-1</strain>
    </source>
</reference>
<evidence type="ECO:0000313" key="3">
    <source>
        <dbReference type="EMBL" id="QHT03149.1"/>
    </source>
</evidence>
<protein>
    <submittedName>
        <fullName evidence="3">Uncharacterized protein</fullName>
    </submittedName>
</protein>
<feature type="region of interest" description="Disordered" evidence="1">
    <location>
        <begin position="78"/>
        <end position="149"/>
    </location>
</feature>
<keyword evidence="2" id="KW-1133">Transmembrane helix</keyword>
<feature type="compositionally biased region" description="Low complexity" evidence="1">
    <location>
        <begin position="132"/>
        <end position="141"/>
    </location>
</feature>
<accession>A0A6C0CHM9</accession>
<evidence type="ECO:0000256" key="2">
    <source>
        <dbReference type="SAM" id="Phobius"/>
    </source>
</evidence>
<feature type="compositionally biased region" description="Basic and acidic residues" evidence="1">
    <location>
        <begin position="78"/>
        <end position="89"/>
    </location>
</feature>
<keyword evidence="2" id="KW-0812">Transmembrane</keyword>
<feature type="transmembrane region" description="Helical" evidence="2">
    <location>
        <begin position="6"/>
        <end position="23"/>
    </location>
</feature>
<dbReference type="EMBL" id="MN739407">
    <property type="protein sequence ID" value="QHT03149.1"/>
    <property type="molecule type" value="Genomic_DNA"/>
</dbReference>
<keyword evidence="2" id="KW-0472">Membrane</keyword>
<dbReference type="AlphaFoldDB" id="A0A6C0CHM9"/>
<name>A0A6C0CHM9_9ZZZZ</name>